<sequence length="187" mass="18942">MPDADVVVHTRVGERRIVPLALHNAWRRERPVTLAVGPWHLGTVTDLAVVAVLEEEQVTLAPCEDRIVRLVIGVTTTAGQGGDGQGGDGQGGDGQGGDGQGGDGQGGQAGGGKGSDASAASEEDSSDARLDTHVGMGQGRLPGDLDACACAYADVRLEGCSRPLRVAVVVSPSRCDPVQAGCDCGCC</sequence>
<organism evidence="2 3">
    <name type="scientific">Terrabacter carboxydivorans</name>
    <dbReference type="NCBI Taxonomy" id="619730"/>
    <lineage>
        <taxon>Bacteria</taxon>
        <taxon>Bacillati</taxon>
        <taxon>Actinomycetota</taxon>
        <taxon>Actinomycetes</taxon>
        <taxon>Micrococcales</taxon>
        <taxon>Intrasporangiaceae</taxon>
        <taxon>Terrabacter</taxon>
    </lineage>
</organism>
<dbReference type="RefSeq" id="WP_344252864.1">
    <property type="nucleotide sequence ID" value="NZ_BAAARE010000002.1"/>
</dbReference>
<gene>
    <name evidence="2" type="ORF">GCM10009858_06360</name>
</gene>
<reference evidence="2 3" key="1">
    <citation type="journal article" date="2019" name="Int. J. Syst. Evol. Microbiol.">
        <title>The Global Catalogue of Microorganisms (GCM) 10K type strain sequencing project: providing services to taxonomists for standard genome sequencing and annotation.</title>
        <authorList>
            <consortium name="The Broad Institute Genomics Platform"/>
            <consortium name="The Broad Institute Genome Sequencing Center for Infectious Disease"/>
            <person name="Wu L."/>
            <person name="Ma J."/>
        </authorList>
    </citation>
    <scope>NUCLEOTIDE SEQUENCE [LARGE SCALE GENOMIC DNA]</scope>
    <source>
        <strain evidence="2 3">JCM 16259</strain>
    </source>
</reference>
<keyword evidence="3" id="KW-1185">Reference proteome</keyword>
<proteinExistence type="predicted"/>
<comment type="caution">
    <text evidence="2">The sequence shown here is derived from an EMBL/GenBank/DDBJ whole genome shotgun (WGS) entry which is preliminary data.</text>
</comment>
<name>A0ABN3KX09_9MICO</name>
<feature type="compositionally biased region" description="Gly residues" evidence="1">
    <location>
        <begin position="79"/>
        <end position="114"/>
    </location>
</feature>
<dbReference type="EMBL" id="BAAARE010000002">
    <property type="protein sequence ID" value="GAA2471709.1"/>
    <property type="molecule type" value="Genomic_DNA"/>
</dbReference>
<evidence type="ECO:0000313" key="3">
    <source>
        <dbReference type="Proteomes" id="UP001500730"/>
    </source>
</evidence>
<dbReference type="Proteomes" id="UP001500730">
    <property type="component" value="Unassembled WGS sequence"/>
</dbReference>
<protein>
    <submittedName>
        <fullName evidence="2">Uncharacterized protein</fullName>
    </submittedName>
</protein>
<evidence type="ECO:0000313" key="2">
    <source>
        <dbReference type="EMBL" id="GAA2471709.1"/>
    </source>
</evidence>
<evidence type="ECO:0000256" key="1">
    <source>
        <dbReference type="SAM" id="MobiDB-lite"/>
    </source>
</evidence>
<feature type="region of interest" description="Disordered" evidence="1">
    <location>
        <begin position="78"/>
        <end position="135"/>
    </location>
</feature>
<accession>A0ABN3KX09</accession>